<feature type="compositionally biased region" description="Polar residues" evidence="1">
    <location>
        <begin position="333"/>
        <end position="346"/>
    </location>
</feature>
<dbReference type="KEGG" id="tps:THAPSDRAFT_2735"/>
<name>B8BV74_THAPS</name>
<evidence type="ECO:0008006" key="4">
    <source>
        <dbReference type="Google" id="ProtNLM"/>
    </source>
</evidence>
<dbReference type="GeneID" id="7452289"/>
<keyword evidence="3" id="KW-1185">Reference proteome</keyword>
<sequence length="513" mass="60588">MSSPSRRRLLQFQDALDHDKIENDDASVGAWINLIQRRADEEAATKATLPELSCGFPIPDDRLPPTDDEVGAVIAEMERLLSGRTTAPTNPMEYSFLHDDPSIDDSSTNSCTNNNKPRNLPPKHYSLSISSGEQSFSGDHVALVFRRTKGEVIKKKCLTALSQHCQKEKRRLRWIAKLVAKSQRGKILGRVYMNWKHHVRMMKVKESLLACKIGRVLSKKFRRSFAAWKQMTLDRKEIEDLLIERFRQKNLRRIVVDWSKRNRETKALSETTQQAFVLRTKAKTLSAWRIFSQEKKVIRNKKLGKAIQFHRLRIIRLRFTSWSAMRAVNGVCTQSDGDDSQFSTPNVVERERSKRDMTNCEPVDRENQQPNSSDNNLLRPIHRKKPIRSTCTPQLVIAMKQRHEEREKRREILRSRYEHLAKVRKQRLEEERIRKENEELKVHQEYMQQKADEERRNRLNAARRKHARRLASMHYKMTLQKRIFLQWRRGLQNMIVFNDRKAQLAWNDRMHER</sequence>
<organism evidence="2 3">
    <name type="scientific">Thalassiosira pseudonana</name>
    <name type="common">Marine diatom</name>
    <name type="synonym">Cyclotella nana</name>
    <dbReference type="NCBI Taxonomy" id="35128"/>
    <lineage>
        <taxon>Eukaryota</taxon>
        <taxon>Sar</taxon>
        <taxon>Stramenopiles</taxon>
        <taxon>Ochrophyta</taxon>
        <taxon>Bacillariophyta</taxon>
        <taxon>Coscinodiscophyceae</taxon>
        <taxon>Thalassiosirophycidae</taxon>
        <taxon>Thalassiosirales</taxon>
        <taxon>Thalassiosiraceae</taxon>
        <taxon>Thalassiosira</taxon>
    </lineage>
</organism>
<evidence type="ECO:0000313" key="3">
    <source>
        <dbReference type="Proteomes" id="UP000001449"/>
    </source>
</evidence>
<proteinExistence type="predicted"/>
<evidence type="ECO:0000313" key="2">
    <source>
        <dbReference type="EMBL" id="EED94887.1"/>
    </source>
</evidence>
<gene>
    <name evidence="2" type="ORF">THAPSDRAFT_2735</name>
</gene>
<dbReference type="HOGENOM" id="CLU_531591_0_0_1"/>
<dbReference type="InParanoid" id="B8BV74"/>
<dbReference type="EMBL" id="CM000639">
    <property type="protein sequence ID" value="EED94887.1"/>
    <property type="molecule type" value="Genomic_DNA"/>
</dbReference>
<feature type="region of interest" description="Disordered" evidence="1">
    <location>
        <begin position="333"/>
        <end position="380"/>
    </location>
</feature>
<dbReference type="Proteomes" id="UP000001449">
    <property type="component" value="Chromosome 2"/>
</dbReference>
<reference evidence="2 3" key="2">
    <citation type="journal article" date="2008" name="Nature">
        <title>The Phaeodactylum genome reveals the evolutionary history of diatom genomes.</title>
        <authorList>
            <person name="Bowler C."/>
            <person name="Allen A.E."/>
            <person name="Badger J.H."/>
            <person name="Grimwood J."/>
            <person name="Jabbari K."/>
            <person name="Kuo A."/>
            <person name="Maheswari U."/>
            <person name="Martens C."/>
            <person name="Maumus F."/>
            <person name="Otillar R.P."/>
            <person name="Rayko E."/>
            <person name="Salamov A."/>
            <person name="Vandepoele K."/>
            <person name="Beszteri B."/>
            <person name="Gruber A."/>
            <person name="Heijde M."/>
            <person name="Katinka M."/>
            <person name="Mock T."/>
            <person name="Valentin K."/>
            <person name="Verret F."/>
            <person name="Berges J.A."/>
            <person name="Brownlee C."/>
            <person name="Cadoret J.P."/>
            <person name="Chiovitti A."/>
            <person name="Choi C.J."/>
            <person name="Coesel S."/>
            <person name="De Martino A."/>
            <person name="Detter J.C."/>
            <person name="Durkin C."/>
            <person name="Falciatore A."/>
            <person name="Fournet J."/>
            <person name="Haruta M."/>
            <person name="Huysman M.J."/>
            <person name="Jenkins B.D."/>
            <person name="Jiroutova K."/>
            <person name="Jorgensen R.E."/>
            <person name="Joubert Y."/>
            <person name="Kaplan A."/>
            <person name="Kroger N."/>
            <person name="Kroth P.G."/>
            <person name="La Roche J."/>
            <person name="Lindquist E."/>
            <person name="Lommer M."/>
            <person name="Martin-Jezequel V."/>
            <person name="Lopez P.J."/>
            <person name="Lucas S."/>
            <person name="Mangogna M."/>
            <person name="McGinnis K."/>
            <person name="Medlin L.K."/>
            <person name="Montsant A."/>
            <person name="Oudot-Le Secq M.P."/>
            <person name="Napoli C."/>
            <person name="Obornik M."/>
            <person name="Parker M.S."/>
            <person name="Petit J.L."/>
            <person name="Porcel B.M."/>
            <person name="Poulsen N."/>
            <person name="Robison M."/>
            <person name="Rychlewski L."/>
            <person name="Rynearson T.A."/>
            <person name="Schmutz J."/>
            <person name="Shapiro H."/>
            <person name="Siaut M."/>
            <person name="Stanley M."/>
            <person name="Sussman M.R."/>
            <person name="Taylor A.R."/>
            <person name="Vardi A."/>
            <person name="von Dassow P."/>
            <person name="Vyverman W."/>
            <person name="Willis A."/>
            <person name="Wyrwicz L.S."/>
            <person name="Rokhsar D.S."/>
            <person name="Weissenbach J."/>
            <person name="Armbrust E.V."/>
            <person name="Green B.R."/>
            <person name="Van de Peer Y."/>
            <person name="Grigoriev I.V."/>
        </authorList>
    </citation>
    <scope>NUCLEOTIDE SEQUENCE [LARGE SCALE GENOMIC DNA]</scope>
    <source>
        <strain evidence="2 3">CCMP1335</strain>
    </source>
</reference>
<dbReference type="AlphaFoldDB" id="B8BV74"/>
<feature type="compositionally biased region" description="Basic and acidic residues" evidence="1">
    <location>
        <begin position="348"/>
        <end position="367"/>
    </location>
</feature>
<dbReference type="PaxDb" id="35128-Thaps2735"/>
<dbReference type="RefSeq" id="XP_002287444.1">
    <property type="nucleotide sequence ID" value="XM_002287408.1"/>
</dbReference>
<protein>
    <recommendedName>
        <fullName evidence="4">Sfi1 spindle body domain-containing protein</fullName>
    </recommendedName>
</protein>
<feature type="compositionally biased region" description="Low complexity" evidence="1">
    <location>
        <begin position="104"/>
        <end position="115"/>
    </location>
</feature>
<evidence type="ECO:0000256" key="1">
    <source>
        <dbReference type="SAM" id="MobiDB-lite"/>
    </source>
</evidence>
<feature type="region of interest" description="Disordered" evidence="1">
    <location>
        <begin position="96"/>
        <end position="123"/>
    </location>
</feature>
<reference evidence="2 3" key="1">
    <citation type="journal article" date="2004" name="Science">
        <title>The genome of the diatom Thalassiosira pseudonana: ecology, evolution, and metabolism.</title>
        <authorList>
            <person name="Armbrust E.V."/>
            <person name="Berges J.A."/>
            <person name="Bowler C."/>
            <person name="Green B.R."/>
            <person name="Martinez D."/>
            <person name="Putnam N.H."/>
            <person name="Zhou S."/>
            <person name="Allen A.E."/>
            <person name="Apt K.E."/>
            <person name="Bechner M."/>
            <person name="Brzezinski M.A."/>
            <person name="Chaal B.K."/>
            <person name="Chiovitti A."/>
            <person name="Davis A.K."/>
            <person name="Demarest M.S."/>
            <person name="Detter J.C."/>
            <person name="Glavina T."/>
            <person name="Goodstein D."/>
            <person name="Hadi M.Z."/>
            <person name="Hellsten U."/>
            <person name="Hildebrand M."/>
            <person name="Jenkins B.D."/>
            <person name="Jurka J."/>
            <person name="Kapitonov V.V."/>
            <person name="Kroger N."/>
            <person name="Lau W.W."/>
            <person name="Lane T.W."/>
            <person name="Larimer F.W."/>
            <person name="Lippmeier J.C."/>
            <person name="Lucas S."/>
            <person name="Medina M."/>
            <person name="Montsant A."/>
            <person name="Obornik M."/>
            <person name="Parker M.S."/>
            <person name="Palenik B."/>
            <person name="Pazour G.J."/>
            <person name="Richardson P.M."/>
            <person name="Rynearson T.A."/>
            <person name="Saito M.A."/>
            <person name="Schwartz D.C."/>
            <person name="Thamatrakoln K."/>
            <person name="Valentin K."/>
            <person name="Vardi A."/>
            <person name="Wilkerson F.P."/>
            <person name="Rokhsar D.S."/>
        </authorList>
    </citation>
    <scope>NUCLEOTIDE SEQUENCE [LARGE SCALE GENOMIC DNA]</scope>
    <source>
        <strain evidence="2 3">CCMP1335</strain>
    </source>
</reference>
<accession>B8BV74</accession>